<evidence type="ECO:0000256" key="1">
    <source>
        <dbReference type="SAM" id="MobiDB-lite"/>
    </source>
</evidence>
<proteinExistence type="predicted"/>
<accession>A0A3S5B2C1</accession>
<name>A0A3S5B2C1_9PLAT</name>
<evidence type="ECO:0000313" key="3">
    <source>
        <dbReference type="Proteomes" id="UP000784294"/>
    </source>
</evidence>
<gene>
    <name evidence="2" type="ORF">PXEA_LOCUS4705</name>
</gene>
<comment type="caution">
    <text evidence="2">The sequence shown here is derived from an EMBL/GenBank/DDBJ whole genome shotgun (WGS) entry which is preliminary data.</text>
</comment>
<dbReference type="Proteomes" id="UP000784294">
    <property type="component" value="Unassembled WGS sequence"/>
</dbReference>
<organism evidence="2 3">
    <name type="scientific">Protopolystoma xenopodis</name>
    <dbReference type="NCBI Taxonomy" id="117903"/>
    <lineage>
        <taxon>Eukaryota</taxon>
        <taxon>Metazoa</taxon>
        <taxon>Spiralia</taxon>
        <taxon>Lophotrochozoa</taxon>
        <taxon>Platyhelminthes</taxon>
        <taxon>Monogenea</taxon>
        <taxon>Polyopisthocotylea</taxon>
        <taxon>Polystomatidea</taxon>
        <taxon>Polystomatidae</taxon>
        <taxon>Protopolystoma</taxon>
    </lineage>
</organism>
<sequence length="86" mass="9400">MRLFPRPLDRGRGTAASPPDDAVIITRLGQDASPAHSPPRCCPLSVPNLPLRFPEGLKIDESAAQTNLCFAEAVGWQKYRQTCSHT</sequence>
<feature type="region of interest" description="Disordered" evidence="1">
    <location>
        <begin position="1"/>
        <end position="20"/>
    </location>
</feature>
<keyword evidence="3" id="KW-1185">Reference proteome</keyword>
<dbReference type="EMBL" id="CAAALY010011306">
    <property type="protein sequence ID" value="VEL11265.1"/>
    <property type="molecule type" value="Genomic_DNA"/>
</dbReference>
<dbReference type="AlphaFoldDB" id="A0A3S5B2C1"/>
<evidence type="ECO:0000313" key="2">
    <source>
        <dbReference type="EMBL" id="VEL11265.1"/>
    </source>
</evidence>
<reference evidence="2" key="1">
    <citation type="submission" date="2018-11" db="EMBL/GenBank/DDBJ databases">
        <authorList>
            <consortium name="Pathogen Informatics"/>
        </authorList>
    </citation>
    <scope>NUCLEOTIDE SEQUENCE</scope>
</reference>
<protein>
    <submittedName>
        <fullName evidence="2">Uncharacterized protein</fullName>
    </submittedName>
</protein>